<evidence type="ECO:0000313" key="4">
    <source>
        <dbReference type="Proteomes" id="UP000811255"/>
    </source>
</evidence>
<feature type="region of interest" description="Disordered" evidence="1">
    <location>
        <begin position="916"/>
        <end position="937"/>
    </location>
</feature>
<dbReference type="Pfam" id="PF13519">
    <property type="entry name" value="VWA_2"/>
    <property type="match status" value="1"/>
</dbReference>
<feature type="region of interest" description="Disordered" evidence="1">
    <location>
        <begin position="1094"/>
        <end position="1154"/>
    </location>
</feature>
<dbReference type="InterPro" id="IPR036465">
    <property type="entry name" value="vWFA_dom_sf"/>
</dbReference>
<evidence type="ECO:0000256" key="1">
    <source>
        <dbReference type="SAM" id="MobiDB-lite"/>
    </source>
</evidence>
<dbReference type="Proteomes" id="UP000811255">
    <property type="component" value="Unassembled WGS sequence"/>
</dbReference>
<dbReference type="SUPFAM" id="SSF50494">
    <property type="entry name" value="Trypsin-like serine proteases"/>
    <property type="match status" value="1"/>
</dbReference>
<dbReference type="InterPro" id="IPR009003">
    <property type="entry name" value="Peptidase_S1_PA"/>
</dbReference>
<protein>
    <submittedName>
        <fullName evidence="3">VWA domain-containing protein</fullName>
    </submittedName>
</protein>
<dbReference type="InterPro" id="IPR002035">
    <property type="entry name" value="VWF_A"/>
</dbReference>
<evidence type="ECO:0000259" key="2">
    <source>
        <dbReference type="PROSITE" id="PS50234"/>
    </source>
</evidence>
<feature type="domain" description="VWFA" evidence="2">
    <location>
        <begin position="392"/>
        <end position="571"/>
    </location>
</feature>
<keyword evidence="4" id="KW-1185">Reference proteome</keyword>
<dbReference type="InterPro" id="IPR043504">
    <property type="entry name" value="Peptidase_S1_PA_chymotrypsin"/>
</dbReference>
<feature type="compositionally biased region" description="Basic and acidic residues" evidence="1">
    <location>
        <begin position="1109"/>
        <end position="1135"/>
    </location>
</feature>
<dbReference type="Gene3D" id="3.40.50.410">
    <property type="entry name" value="von Willebrand factor, type A domain"/>
    <property type="match status" value="1"/>
</dbReference>
<comment type="caution">
    <text evidence="3">The sequence shown here is derived from an EMBL/GenBank/DDBJ whole genome shotgun (WGS) entry which is preliminary data.</text>
</comment>
<proteinExistence type="predicted"/>
<dbReference type="CDD" id="cd00198">
    <property type="entry name" value="vWFA"/>
    <property type="match status" value="1"/>
</dbReference>
<reference evidence="3 4" key="1">
    <citation type="submission" date="2021-05" db="EMBL/GenBank/DDBJ databases">
        <title>Croceibacterium sp. LX-88 genome sequence.</title>
        <authorList>
            <person name="Luo X."/>
        </authorList>
    </citation>
    <scope>NUCLEOTIDE SEQUENCE [LARGE SCALE GENOMIC DNA]</scope>
    <source>
        <strain evidence="3 4">LX-88</strain>
    </source>
</reference>
<feature type="compositionally biased region" description="Pro residues" evidence="1">
    <location>
        <begin position="1098"/>
        <end position="1108"/>
    </location>
</feature>
<organism evidence="3 4">
    <name type="scientific">Croceibacterium selenioxidans</name>
    <dbReference type="NCBI Taxonomy" id="2838833"/>
    <lineage>
        <taxon>Bacteria</taxon>
        <taxon>Pseudomonadati</taxon>
        <taxon>Pseudomonadota</taxon>
        <taxon>Alphaproteobacteria</taxon>
        <taxon>Sphingomonadales</taxon>
        <taxon>Erythrobacteraceae</taxon>
        <taxon>Croceibacterium</taxon>
    </lineage>
</organism>
<dbReference type="RefSeq" id="WP_214533905.1">
    <property type="nucleotide sequence ID" value="NZ_JAHFVK010000001.1"/>
</dbReference>
<dbReference type="Pfam" id="PF13365">
    <property type="entry name" value="Trypsin_2"/>
    <property type="match status" value="1"/>
</dbReference>
<dbReference type="Gene3D" id="2.40.10.10">
    <property type="entry name" value="Trypsin-like serine proteases"/>
    <property type="match status" value="2"/>
</dbReference>
<dbReference type="EMBL" id="JAHFVK010000001">
    <property type="protein sequence ID" value="MBT2132797.1"/>
    <property type="molecule type" value="Genomic_DNA"/>
</dbReference>
<sequence length="1154" mass="120905">MSHICGTVPVLSPSLHVGPDTGEAATSPNVWEKDLTYSPAPGGGTKFIILHFMNVTLPANNRLEVDLGYDTDVFTSASGGSFWTRPINVGAVGASIKIRYITNGAGNGGAFVDRYGRGESLQSTEPGHNSITNCNPFLINGWVEPNFPHIPGSTDPKYDPFWICNKSAAPKWQNVRCAPVGSPQDKVARSVGMIVSIHQPSSGHPEENVSTCSVTLIDSDLVVLAAHCISDHPFEVPTSSVTFDYEVACDGSLLPAYNAVFYKVIKLVKFRFTDGRDYAILQIRGTPPLSPVPVRITNLGANEAVFGVHHPNGAVKKVSPSASGTMPISFFGTSIGVNLDVAGGSSGSGLFDASGHIVGVLSNGSGCSLSYSALKTMMADPIVIPNPPTQRAVMLVFDRSGSMSEGAGGGKIKINEARAAAELFVNMIRTTGNRAGLISFSNDATSPVDFALAPVTTSTKSQINGKLAAISPSGATSIGDGLAVARDQLAGTSGLPKTILLLTDGMENEPQKIADVSGLGAIEITAIGFGAESNLDGAKLSGLAQSHGGLYKRAGDGLQLKKFFALAFGEIFEAGSLADPQLHLPASLRVGPSIPFHVCGEEAVTIVIGWDNEDAPLFIELESPSGQIVNLGAGGIDSDAGTTWRFARVPLPQGGERDGVWKTRVFRPGGGEFPPPAIPVNYFVNVNARGGPSLRPFIQPQRIYTGDVLHPKVILQFADESVPPGGSVSLAVRRPAKSVGTLIANKGLAAATTIKGDVLPERQSTLKKIEQDTGAPATDYVDSNYVLSDEPEGSEMFEPAGIFGARLDNVLVVDGTYTFHARATVAINCTTTRECQWSYHVAVGIDPGSTTVTTQPNGTGPTGGDKWQVIFTPQDKYGNLVGPGMGDDLDVQPLPGGTLVGGLVDLGDGRYVQEVETEPGSDADPGLTVGQPDRGPVVVAPPSRIRTGYRYTTSLACGVEGGECCDCSSVVPGRFATAVTAYNGTEKDVALILAVIPTTFAGATSGRWPDAVSARAKDRMVLKPGEATTIDCCSIARMLLGAPAPAQGALTFGVVALECSAKVDVSATYTVAGREGEAPSIDVEALLPSEFRVREARPAPPPPPPPPAKTRDVPPPRPQDIPRQREKEERPETGKARPKRSSQKPASSRKPAKT</sequence>
<dbReference type="PANTHER" id="PTHR10579:SF43">
    <property type="entry name" value="ZINC FINGER (C3HC4-TYPE RING FINGER) FAMILY PROTEIN"/>
    <property type="match status" value="1"/>
</dbReference>
<dbReference type="InterPro" id="IPR051266">
    <property type="entry name" value="CLCR"/>
</dbReference>
<gene>
    <name evidence="3" type="ORF">KK137_00490</name>
</gene>
<dbReference type="SUPFAM" id="SSF53300">
    <property type="entry name" value="vWA-like"/>
    <property type="match status" value="1"/>
</dbReference>
<dbReference type="PANTHER" id="PTHR10579">
    <property type="entry name" value="CALCIUM-ACTIVATED CHLORIDE CHANNEL REGULATOR"/>
    <property type="match status" value="1"/>
</dbReference>
<evidence type="ECO:0000313" key="3">
    <source>
        <dbReference type="EMBL" id="MBT2132797.1"/>
    </source>
</evidence>
<name>A0ABS5VZ44_9SPHN</name>
<dbReference type="SMART" id="SM00327">
    <property type="entry name" value="VWA"/>
    <property type="match status" value="1"/>
</dbReference>
<dbReference type="PROSITE" id="PS50234">
    <property type="entry name" value="VWFA"/>
    <property type="match status" value="1"/>
</dbReference>
<accession>A0ABS5VZ44</accession>